<dbReference type="AlphaFoldDB" id="A0A9N8YY83"/>
<evidence type="ECO:0000256" key="1">
    <source>
        <dbReference type="SAM" id="MobiDB-lite"/>
    </source>
</evidence>
<accession>A0A9N8YY83</accession>
<dbReference type="OrthoDB" id="2278444at2759"/>
<sequence>MGAVIEKCSDCLPTKRKTKGRGQRLGSGPPTQPLKERQQAAAAEAAERRAKQAQKRGVQKGGGKLSKKLEDQKTSSQADEPPDANLQWRSD</sequence>
<keyword evidence="3" id="KW-1185">Reference proteome</keyword>
<evidence type="ECO:0000313" key="3">
    <source>
        <dbReference type="Proteomes" id="UP000789706"/>
    </source>
</evidence>
<evidence type="ECO:0000313" key="2">
    <source>
        <dbReference type="EMBL" id="CAG8454010.1"/>
    </source>
</evidence>
<organism evidence="2 3">
    <name type="scientific">Diversispora eburnea</name>
    <dbReference type="NCBI Taxonomy" id="1213867"/>
    <lineage>
        <taxon>Eukaryota</taxon>
        <taxon>Fungi</taxon>
        <taxon>Fungi incertae sedis</taxon>
        <taxon>Mucoromycota</taxon>
        <taxon>Glomeromycotina</taxon>
        <taxon>Glomeromycetes</taxon>
        <taxon>Diversisporales</taxon>
        <taxon>Diversisporaceae</taxon>
        <taxon>Diversispora</taxon>
    </lineage>
</organism>
<dbReference type="EMBL" id="CAJVPK010000122">
    <property type="protein sequence ID" value="CAG8454010.1"/>
    <property type="molecule type" value="Genomic_DNA"/>
</dbReference>
<proteinExistence type="predicted"/>
<protein>
    <submittedName>
        <fullName evidence="2">10937_t:CDS:1</fullName>
    </submittedName>
</protein>
<feature type="region of interest" description="Disordered" evidence="1">
    <location>
        <begin position="1"/>
        <end position="91"/>
    </location>
</feature>
<name>A0A9N8YY83_9GLOM</name>
<comment type="caution">
    <text evidence="2">The sequence shown here is derived from an EMBL/GenBank/DDBJ whole genome shotgun (WGS) entry which is preliminary data.</text>
</comment>
<dbReference type="Proteomes" id="UP000789706">
    <property type="component" value="Unassembled WGS sequence"/>
</dbReference>
<reference evidence="2" key="1">
    <citation type="submission" date="2021-06" db="EMBL/GenBank/DDBJ databases">
        <authorList>
            <person name="Kallberg Y."/>
            <person name="Tangrot J."/>
            <person name="Rosling A."/>
        </authorList>
    </citation>
    <scope>NUCLEOTIDE SEQUENCE</scope>
    <source>
        <strain evidence="2">AZ414A</strain>
    </source>
</reference>
<gene>
    <name evidence="2" type="ORF">DEBURN_LOCUS2305</name>
</gene>